<evidence type="ECO:0000256" key="2">
    <source>
        <dbReference type="ARBA" id="ARBA00011738"/>
    </source>
</evidence>
<dbReference type="Proteomes" id="UP000031014">
    <property type="component" value="Unassembled WGS sequence"/>
</dbReference>
<evidence type="ECO:0000259" key="5">
    <source>
        <dbReference type="Pfam" id="PF07992"/>
    </source>
</evidence>
<evidence type="ECO:0000313" key="7">
    <source>
        <dbReference type="Proteomes" id="UP000031014"/>
    </source>
</evidence>
<proteinExistence type="predicted"/>
<protein>
    <submittedName>
        <fullName evidence="6">Thioredoxin reductase</fullName>
        <ecNumber evidence="6">1.8.1.9</ecNumber>
    </submittedName>
</protein>
<dbReference type="InterPro" id="IPR023753">
    <property type="entry name" value="FAD/NAD-binding_dom"/>
</dbReference>
<evidence type="ECO:0000313" key="6">
    <source>
        <dbReference type="EMBL" id="GAM14560.1"/>
    </source>
</evidence>
<organism evidence="6 7">
    <name type="scientific">Mesobacillus selenatarsenatis (strain DSM 18680 / JCM 14380 / FERM P-15431 / SF-1)</name>
    <dbReference type="NCBI Taxonomy" id="1321606"/>
    <lineage>
        <taxon>Bacteria</taxon>
        <taxon>Bacillati</taxon>
        <taxon>Bacillota</taxon>
        <taxon>Bacilli</taxon>
        <taxon>Bacillales</taxon>
        <taxon>Bacillaceae</taxon>
        <taxon>Mesobacillus</taxon>
    </lineage>
</organism>
<comment type="cofactor">
    <cofactor evidence="1">
        <name>FAD</name>
        <dbReference type="ChEBI" id="CHEBI:57692"/>
    </cofactor>
</comment>
<keyword evidence="7" id="KW-1185">Reference proteome</keyword>
<dbReference type="PRINTS" id="PR00469">
    <property type="entry name" value="PNDRDTASEII"/>
</dbReference>
<reference evidence="6 7" key="1">
    <citation type="submission" date="2013-06" db="EMBL/GenBank/DDBJ databases">
        <title>Whole genome shotgun sequence of Bacillus selenatarsenatis SF-1.</title>
        <authorList>
            <person name="Kuroda M."/>
            <person name="Sei K."/>
            <person name="Yamashita M."/>
            <person name="Ike M."/>
        </authorList>
    </citation>
    <scope>NUCLEOTIDE SEQUENCE [LARGE SCALE GENOMIC DNA]</scope>
    <source>
        <strain evidence="6 7">SF-1</strain>
    </source>
</reference>
<sequence>MKLFKKDGGSGMYDCLIVGGGIAGLQAAIQLGRYNHNVMVLDAGDGRSAICQSYHNILGYPEGVSGPELREIGRKQAEQYGVEFLIGKAESAQKEGNGFEVKAESGDTYKAKTLLLATGVMDRIPPFPELMPTLGISVYICPDCDGHEVKDKSTIVMGSGNPGANMALTLNYFTDQLTYVNHENKEVDEEIMTEMKEKGIKYVEGPIEKVLADGPDFRGVVLANGEELTSERGFMAFGGNEVKSQLAQQLGVDLHKNKHVLVDPRTKMTNVENLWAAGDVVAHSEQTTIAMGDGMQASIWIHKTLLADKG</sequence>
<keyword evidence="3" id="KW-0285">Flavoprotein</keyword>
<dbReference type="AlphaFoldDB" id="A0A0A8X3K5"/>
<accession>A0A0A8X3K5</accession>
<evidence type="ECO:0000256" key="3">
    <source>
        <dbReference type="ARBA" id="ARBA00022630"/>
    </source>
</evidence>
<dbReference type="SUPFAM" id="SSF51905">
    <property type="entry name" value="FAD/NAD(P)-binding domain"/>
    <property type="match status" value="1"/>
</dbReference>
<dbReference type="EC" id="1.8.1.9" evidence="6"/>
<comment type="subunit">
    <text evidence="2">Homodimer.</text>
</comment>
<evidence type="ECO:0000256" key="1">
    <source>
        <dbReference type="ARBA" id="ARBA00001974"/>
    </source>
</evidence>
<dbReference type="Pfam" id="PF07992">
    <property type="entry name" value="Pyr_redox_2"/>
    <property type="match status" value="1"/>
</dbReference>
<evidence type="ECO:0000256" key="4">
    <source>
        <dbReference type="ARBA" id="ARBA00023002"/>
    </source>
</evidence>
<dbReference type="InterPro" id="IPR036188">
    <property type="entry name" value="FAD/NAD-bd_sf"/>
</dbReference>
<dbReference type="PANTHER" id="PTHR48105">
    <property type="entry name" value="THIOREDOXIN REDUCTASE 1-RELATED-RELATED"/>
    <property type="match status" value="1"/>
</dbReference>
<feature type="domain" description="FAD/NAD(P)-binding" evidence="5">
    <location>
        <begin position="13"/>
        <end position="294"/>
    </location>
</feature>
<dbReference type="RefSeq" id="WP_232310452.1">
    <property type="nucleotide sequence ID" value="NZ_BASE01000060.1"/>
</dbReference>
<dbReference type="EMBL" id="BASE01000060">
    <property type="protein sequence ID" value="GAM14560.1"/>
    <property type="molecule type" value="Genomic_DNA"/>
</dbReference>
<name>A0A0A8X3K5_MESS1</name>
<dbReference type="STRING" id="1321606.SAMD00020551_2711"/>
<dbReference type="GO" id="GO:0004791">
    <property type="term" value="F:thioredoxin-disulfide reductase (NADPH) activity"/>
    <property type="evidence" value="ECO:0007669"/>
    <property type="project" value="UniProtKB-EC"/>
</dbReference>
<gene>
    <name evidence="6" type="ORF">SAMD00020551_2711</name>
</gene>
<dbReference type="Gene3D" id="3.50.50.60">
    <property type="entry name" value="FAD/NAD(P)-binding domain"/>
    <property type="match status" value="2"/>
</dbReference>
<comment type="caution">
    <text evidence="6">The sequence shown here is derived from an EMBL/GenBank/DDBJ whole genome shotgun (WGS) entry which is preliminary data.</text>
</comment>
<dbReference type="PRINTS" id="PR00368">
    <property type="entry name" value="FADPNR"/>
</dbReference>
<keyword evidence="4 6" id="KW-0560">Oxidoreductase</keyword>
<dbReference type="InterPro" id="IPR050097">
    <property type="entry name" value="Ferredoxin-NADP_redctase_2"/>
</dbReference>